<keyword evidence="1" id="KW-1133">Transmembrane helix</keyword>
<organism evidence="2 3">
    <name type="scientific">Vibrio metoecus</name>
    <dbReference type="NCBI Taxonomy" id="1481663"/>
    <lineage>
        <taxon>Bacteria</taxon>
        <taxon>Pseudomonadati</taxon>
        <taxon>Pseudomonadota</taxon>
        <taxon>Gammaproteobacteria</taxon>
        <taxon>Vibrionales</taxon>
        <taxon>Vibrionaceae</taxon>
        <taxon>Vibrio</taxon>
    </lineage>
</organism>
<accession>A0A0Q0PWP9</accession>
<proteinExistence type="predicted"/>
<dbReference type="PATRIC" id="fig|1481663.12.peg.853"/>
<reference evidence="2 3" key="1">
    <citation type="journal article" date="2015" name="Genome Biol. Evol.">
        <title>The Dynamics of Genetic Interactions between Vibrio metoecus and Vibrio cholerae, Two Close Relatives Co-Occurring in the Environment.</title>
        <authorList>
            <person name="Orata F.D."/>
            <person name="Kirchberger P.C."/>
            <person name="Meheust R."/>
            <person name="Barlow E.J."/>
            <person name="Tarr C.L."/>
            <person name="Boucher Y."/>
        </authorList>
    </citation>
    <scope>NUCLEOTIDE SEQUENCE [LARGE SCALE GENOMIC DNA]</scope>
    <source>
        <strain evidence="2 3">YB5B04</strain>
    </source>
</reference>
<name>A0A0Q0PWP9_VIBMT</name>
<dbReference type="RefSeq" id="WP_055064761.1">
    <property type="nucleotide sequence ID" value="NZ_LBGP01000013.1"/>
</dbReference>
<keyword evidence="1" id="KW-0812">Transmembrane</keyword>
<keyword evidence="1" id="KW-0472">Membrane</keyword>
<protein>
    <submittedName>
        <fullName evidence="2">Uncharacterized protein</fullName>
    </submittedName>
</protein>
<evidence type="ECO:0000313" key="2">
    <source>
        <dbReference type="EMBL" id="KQB00976.1"/>
    </source>
</evidence>
<dbReference type="EMBL" id="LBGP01000013">
    <property type="protein sequence ID" value="KQB00976.1"/>
    <property type="molecule type" value="Genomic_DNA"/>
</dbReference>
<sequence length="295" mass="33816">MQEWLMKVFFSINSAKAASIALITIILAITSWQTADAFIISQGVPSTFAPCFIVGGAFVLAFNFVELVMYGKGRFVEYCKDNKETSERTAKKESDIANKKHALEVFQATARSAIPHLPSRQIDILMELHEEEHVQYHRNNKDISNLLKLNYIYTVSLVNEKDYLFAISADVFEVVDSYLKKQREELLVKFCEELTDNDIEFLRIFFDEKIPFGVPETEMMQALVWRSGEAMLRKGVLKSNDKKRSQRYNTHTVFELVADTEKKLQELKGFGSSYRQEVELDLSLLMIGGVNHGPF</sequence>
<comment type="caution">
    <text evidence="2">The sequence shown here is derived from an EMBL/GenBank/DDBJ whole genome shotgun (WGS) entry which is preliminary data.</text>
</comment>
<evidence type="ECO:0000256" key="1">
    <source>
        <dbReference type="SAM" id="Phobius"/>
    </source>
</evidence>
<dbReference type="OrthoDB" id="5871584at2"/>
<evidence type="ECO:0000313" key="3">
    <source>
        <dbReference type="Proteomes" id="UP000050491"/>
    </source>
</evidence>
<gene>
    <name evidence="2" type="ORF">XV92_10415</name>
</gene>
<feature type="transmembrane region" description="Helical" evidence="1">
    <location>
        <begin position="47"/>
        <end position="65"/>
    </location>
</feature>
<dbReference type="Proteomes" id="UP000050491">
    <property type="component" value="Unassembled WGS sequence"/>
</dbReference>
<dbReference type="AlphaFoldDB" id="A0A0Q0PWP9"/>